<reference evidence="1" key="1">
    <citation type="submission" date="2023-07" db="EMBL/GenBank/DDBJ databases">
        <authorList>
            <person name="Kim M.K."/>
        </authorList>
    </citation>
    <scope>NUCLEOTIDE SEQUENCE</scope>
    <source>
        <strain evidence="1">ASUV-10-1</strain>
    </source>
</reference>
<dbReference type="RefSeq" id="WP_305009301.1">
    <property type="nucleotide sequence ID" value="NZ_JAUQSY010000029.1"/>
</dbReference>
<evidence type="ECO:0000313" key="2">
    <source>
        <dbReference type="Proteomes" id="UP001176429"/>
    </source>
</evidence>
<proteinExistence type="predicted"/>
<keyword evidence="2" id="KW-1185">Reference proteome</keyword>
<comment type="caution">
    <text evidence="1">The sequence shown here is derived from an EMBL/GenBank/DDBJ whole genome shotgun (WGS) entry which is preliminary data.</text>
</comment>
<organism evidence="1 2">
    <name type="scientific">Hymenobacter aranciens</name>
    <dbReference type="NCBI Taxonomy" id="3063996"/>
    <lineage>
        <taxon>Bacteria</taxon>
        <taxon>Pseudomonadati</taxon>
        <taxon>Bacteroidota</taxon>
        <taxon>Cytophagia</taxon>
        <taxon>Cytophagales</taxon>
        <taxon>Hymenobacteraceae</taxon>
        <taxon>Hymenobacter</taxon>
    </lineage>
</organism>
<protein>
    <submittedName>
        <fullName evidence="1">Uncharacterized protein</fullName>
    </submittedName>
</protein>
<dbReference type="Proteomes" id="UP001176429">
    <property type="component" value="Unassembled WGS sequence"/>
</dbReference>
<gene>
    <name evidence="1" type="ORF">Q5H93_24090</name>
</gene>
<name>A0ABT9BJI3_9BACT</name>
<accession>A0ABT9BJI3</accession>
<dbReference type="EMBL" id="JAUQSY010000029">
    <property type="protein sequence ID" value="MDO7877839.1"/>
    <property type="molecule type" value="Genomic_DNA"/>
</dbReference>
<evidence type="ECO:0000313" key="1">
    <source>
        <dbReference type="EMBL" id="MDO7877839.1"/>
    </source>
</evidence>
<sequence length="98" mass="10888">MKRLFILRPRLSHDEASLIARLALHSTIPARQLEELRYLLRRHSPARVLGALHQASADYAAAGGPDLPRTNADLDSYLGLLNGLQALTREYTYLPLAA</sequence>